<keyword evidence="2" id="KW-1185">Reference proteome</keyword>
<name>A0A0J8EYF3_BETVV</name>
<accession>A0A0J8EYF3</accession>
<dbReference type="Gramene" id="KMT08246">
    <property type="protein sequence ID" value="KMT08246"/>
    <property type="gene ID" value="BVRB_6g142270"/>
</dbReference>
<organism evidence="1 2">
    <name type="scientific">Beta vulgaris subsp. vulgaris</name>
    <name type="common">Beet</name>
    <dbReference type="NCBI Taxonomy" id="3555"/>
    <lineage>
        <taxon>Eukaryota</taxon>
        <taxon>Viridiplantae</taxon>
        <taxon>Streptophyta</taxon>
        <taxon>Embryophyta</taxon>
        <taxon>Tracheophyta</taxon>
        <taxon>Spermatophyta</taxon>
        <taxon>Magnoliopsida</taxon>
        <taxon>eudicotyledons</taxon>
        <taxon>Gunneridae</taxon>
        <taxon>Pentapetalae</taxon>
        <taxon>Caryophyllales</taxon>
        <taxon>Chenopodiaceae</taxon>
        <taxon>Betoideae</taxon>
        <taxon>Beta</taxon>
    </lineage>
</organism>
<proteinExistence type="predicted"/>
<protein>
    <submittedName>
        <fullName evidence="1">Uncharacterized protein</fullName>
    </submittedName>
</protein>
<dbReference type="AlphaFoldDB" id="A0A0J8EYF3"/>
<evidence type="ECO:0000313" key="1">
    <source>
        <dbReference type="EMBL" id="KMT08246.1"/>
    </source>
</evidence>
<reference evidence="1 2" key="1">
    <citation type="journal article" date="2014" name="Nature">
        <title>The genome of the recently domesticated crop plant sugar beet (Beta vulgaris).</title>
        <authorList>
            <person name="Dohm J.C."/>
            <person name="Minoche A.E."/>
            <person name="Holtgrawe D."/>
            <person name="Capella-Gutierrez S."/>
            <person name="Zakrzewski F."/>
            <person name="Tafer H."/>
            <person name="Rupp O."/>
            <person name="Sorensen T.R."/>
            <person name="Stracke R."/>
            <person name="Reinhardt R."/>
            <person name="Goesmann A."/>
            <person name="Kraft T."/>
            <person name="Schulz B."/>
            <person name="Stadler P.F."/>
            <person name="Schmidt T."/>
            <person name="Gabaldon T."/>
            <person name="Lehrach H."/>
            <person name="Weisshaar B."/>
            <person name="Himmelbauer H."/>
        </authorList>
    </citation>
    <scope>NUCLEOTIDE SEQUENCE [LARGE SCALE GENOMIC DNA]</scope>
    <source>
        <tissue evidence="1">Taproot</tissue>
    </source>
</reference>
<dbReference type="EMBL" id="KQ090119">
    <property type="protein sequence ID" value="KMT08246.1"/>
    <property type="molecule type" value="Genomic_DNA"/>
</dbReference>
<sequence length="73" mass="7997">MCKVTTELNTVLNSLSFTNRLGKVEISWSNSLVALQRISLYWRILQLSSAQQLQLSSATPAQLSNSSLAALNS</sequence>
<dbReference type="Proteomes" id="UP000035740">
    <property type="component" value="Chromosome 6"/>
</dbReference>
<gene>
    <name evidence="1" type="ORF">BVRB_6g142270</name>
</gene>
<evidence type="ECO:0000313" key="2">
    <source>
        <dbReference type="Proteomes" id="UP000035740"/>
    </source>
</evidence>